<keyword evidence="2" id="KW-1185">Reference proteome</keyword>
<dbReference type="InterPro" id="IPR038672">
    <property type="entry name" value="CpcT/CpeT_sf"/>
</dbReference>
<dbReference type="Gene3D" id="2.40.128.590">
    <property type="entry name" value="CpcT/CpeT domain"/>
    <property type="match status" value="1"/>
</dbReference>
<accession>A0ABD3MGG0</accession>
<dbReference type="EMBL" id="JALLBG020000162">
    <property type="protein sequence ID" value="KAL3761016.1"/>
    <property type="molecule type" value="Genomic_DNA"/>
</dbReference>
<name>A0ABD3MGG0_9STRA</name>
<proteinExistence type="predicted"/>
<gene>
    <name evidence="1" type="ORF">ACHAWU_001805</name>
</gene>
<evidence type="ECO:0000313" key="1">
    <source>
        <dbReference type="EMBL" id="KAL3761016.1"/>
    </source>
</evidence>
<reference evidence="1 2" key="1">
    <citation type="submission" date="2024-10" db="EMBL/GenBank/DDBJ databases">
        <title>Updated reference genomes for cyclostephanoid diatoms.</title>
        <authorList>
            <person name="Roberts W.R."/>
            <person name="Alverson A.J."/>
        </authorList>
    </citation>
    <scope>NUCLEOTIDE SEQUENCE [LARGE SCALE GENOMIC DNA]</scope>
    <source>
        <strain evidence="1 2">AJA232-27</strain>
    </source>
</reference>
<sequence length="417" mass="47925">MKSLPLPIALLAYMSRNDVAGFALSRRTPQQHQTIILSSSHTLRRRHSRSSAVECSISDSSDENDKQTSYYEYLMSQFQGDFDNYEQVVQDRRHGLTPGEGGGHEHIHCMILPCPHYGIPKSHQDQPQWLLAAFYFNANPRQIFRFRLYQTLPPASEELPVRMKLNSLTPRLEQQLRQYSDQPCMWWREVWNLWCKDNNTENKTTINDGEWNDMRTVGLPSMVLPLDGCDVLWEPEWDPSKHSYLYVNEYAAFPDCEDSITTAGVSALPVPSGSSCHAIMEAGSAGAIVDSISLVPGKRILIKDELSLWNDEFWINDRGYDPDYISADEILGNEVRCTSVNEGMPFVYGNRRGVPYKLRRVSNFHSRKQELDSTAITDLESVFYLEREITNPDLQWTLGENYRTQEVLLDKMRLADV</sequence>
<dbReference type="Proteomes" id="UP001530293">
    <property type="component" value="Unassembled WGS sequence"/>
</dbReference>
<dbReference type="AlphaFoldDB" id="A0ABD3MGG0"/>
<comment type="caution">
    <text evidence="1">The sequence shown here is derived from an EMBL/GenBank/DDBJ whole genome shotgun (WGS) entry which is preliminary data.</text>
</comment>
<evidence type="ECO:0000313" key="2">
    <source>
        <dbReference type="Proteomes" id="UP001530293"/>
    </source>
</evidence>
<organism evidence="1 2">
    <name type="scientific">Discostella pseudostelligera</name>
    <dbReference type="NCBI Taxonomy" id="259834"/>
    <lineage>
        <taxon>Eukaryota</taxon>
        <taxon>Sar</taxon>
        <taxon>Stramenopiles</taxon>
        <taxon>Ochrophyta</taxon>
        <taxon>Bacillariophyta</taxon>
        <taxon>Coscinodiscophyceae</taxon>
        <taxon>Thalassiosirophycidae</taxon>
        <taxon>Stephanodiscales</taxon>
        <taxon>Stephanodiscaceae</taxon>
        <taxon>Discostella</taxon>
    </lineage>
</organism>
<protein>
    <submittedName>
        <fullName evidence="1">Uncharacterized protein</fullName>
    </submittedName>
</protein>